<feature type="region of interest" description="Disordered" evidence="1">
    <location>
        <begin position="29"/>
        <end position="57"/>
    </location>
</feature>
<reference evidence="2" key="1">
    <citation type="journal article" date="2021" name="Nat. Commun.">
        <title>Genetic determinants of endophytism in the Arabidopsis root mycobiome.</title>
        <authorList>
            <person name="Mesny F."/>
            <person name="Miyauchi S."/>
            <person name="Thiergart T."/>
            <person name="Pickel B."/>
            <person name="Atanasova L."/>
            <person name="Karlsson M."/>
            <person name="Huettel B."/>
            <person name="Barry K.W."/>
            <person name="Haridas S."/>
            <person name="Chen C."/>
            <person name="Bauer D."/>
            <person name="Andreopoulos W."/>
            <person name="Pangilinan J."/>
            <person name="LaButti K."/>
            <person name="Riley R."/>
            <person name="Lipzen A."/>
            <person name="Clum A."/>
            <person name="Drula E."/>
            <person name="Henrissat B."/>
            <person name="Kohler A."/>
            <person name="Grigoriev I.V."/>
            <person name="Martin F.M."/>
            <person name="Hacquard S."/>
        </authorList>
    </citation>
    <scope>NUCLEOTIDE SEQUENCE</scope>
    <source>
        <strain evidence="2">MPI-CAGE-CH-0243</strain>
    </source>
</reference>
<evidence type="ECO:0000313" key="3">
    <source>
        <dbReference type="Proteomes" id="UP000700596"/>
    </source>
</evidence>
<evidence type="ECO:0000256" key="1">
    <source>
        <dbReference type="SAM" id="MobiDB-lite"/>
    </source>
</evidence>
<evidence type="ECO:0000313" key="2">
    <source>
        <dbReference type="EMBL" id="KAH7109297.1"/>
    </source>
</evidence>
<comment type="caution">
    <text evidence="2">The sequence shown here is derived from an EMBL/GenBank/DDBJ whole genome shotgun (WGS) entry which is preliminary data.</text>
</comment>
<gene>
    <name evidence="2" type="ORF">B0J11DRAFT_601804</name>
</gene>
<sequence>MELPAPTHSVRGNDDTETGAIELRRISESLSKTNHGISSNASRQQPEPLSDNNSHSDSAYMSLRAFSNTDKALSSNDLSIVPRRRKISGHELYIYRVPKDESAFRAYKSITNVVEQALGDEIIAAGLSIRSNLGIHLEMIGSEVEVIKPRMLVFFSIDVESIVLDVLESPQIQAVFQSRSPRYPSLTYVTVSRGTRSRSSNIHIDVCCANTQGNMPETYCGASILLRHTNLPDSSITCRLATSGGVLKIEYSDGTVKFFGMTAGHAAEYIRSKIRERKQPTKSSEDLESWIYEQVAIGPILGKDEMRGTCAGQAEPSHDWALFSLKAPKPNVARAIIADGQTTDKGRLILVPMRPLDINISVPVVMLGSRGRTYRGEISGLPARYWVGHARKFVDAYMFELSNDEEEISDGISGSWVVHSAAPGWYGHVVATSPMGDAYVLPASDTLNNIRDCMGAKSASLPTQQDFGIDIPLKPASLVPPAVPCWEPDGSHSNNFLVKTWRSLLYACHGQRPKFHGYAIAPSDNLHSIDLNTEIISSVAQYSYNSQEMVQKLKEFAVYEPLFRNRAEMDRAAAWIYDCAVERSSTKPYRMTASELYVQLSKHIEINVSEIPHTKGMRYVSIGDPNLHKSTPDRRIMIIEDLDPRYIMALFKSAPRQLIVPLLDAINKYLSGSPTNPTNVTGQEVSHSIFELSFHLPCYTIKTSKIRSAFLEKQRQFFDLSFMNSVVPQSSKDLIMQQEHISVTICGRNEVRWTCHAFLDQGIFDGSCYQNGAENDETSSVYPWDISDDSDEELPPCWSNNCVYGHRSSEVAWDQSSYGTNLMCDPRLYWLYNLFIATSKIRYEWHKTCRHLEYAFQSWRQLSGFNKTSSTFEQNIFLQKETSIDYITSSLMILGQLQTCLSASQNVWSSFQDTNGDINYFEDIVDPKATQYLRWIRTMFEEMRELYSTLENERSGFERILQTVHPVLQSLWL</sequence>
<dbReference type="EMBL" id="JAGMWT010000033">
    <property type="protein sequence ID" value="KAH7109297.1"/>
    <property type="molecule type" value="Genomic_DNA"/>
</dbReference>
<dbReference type="AlphaFoldDB" id="A0A9P9CYK9"/>
<organism evidence="2 3">
    <name type="scientific">Dendryphion nanum</name>
    <dbReference type="NCBI Taxonomy" id="256645"/>
    <lineage>
        <taxon>Eukaryota</taxon>
        <taxon>Fungi</taxon>
        <taxon>Dikarya</taxon>
        <taxon>Ascomycota</taxon>
        <taxon>Pezizomycotina</taxon>
        <taxon>Dothideomycetes</taxon>
        <taxon>Pleosporomycetidae</taxon>
        <taxon>Pleosporales</taxon>
        <taxon>Torulaceae</taxon>
        <taxon>Dendryphion</taxon>
    </lineage>
</organism>
<dbReference type="Proteomes" id="UP000700596">
    <property type="component" value="Unassembled WGS sequence"/>
</dbReference>
<dbReference type="OrthoDB" id="5865767at2759"/>
<proteinExistence type="predicted"/>
<protein>
    <submittedName>
        <fullName evidence="2">Uncharacterized protein</fullName>
    </submittedName>
</protein>
<accession>A0A9P9CYK9</accession>
<name>A0A9P9CYK9_9PLEO</name>
<keyword evidence="3" id="KW-1185">Reference proteome</keyword>